<reference evidence="3" key="1">
    <citation type="submission" date="2017-02" db="EMBL/GenBank/DDBJ databases">
        <title>Comparative genomics and description of representatives of a novel lineage of planctomycetes thriving in anoxic sediments.</title>
        <authorList>
            <person name="Spring S."/>
            <person name="Bunk B."/>
            <person name="Sproer C."/>
        </authorList>
    </citation>
    <scope>NUCLEOTIDE SEQUENCE [LARGE SCALE GENOMIC DNA]</scope>
    <source>
        <strain evidence="3">ST-NAGAB-D1</strain>
    </source>
</reference>
<sequence>MEITAGIVLTSFLTIIIAAAALGFVGVPVMIRIRAALAAIVGVVVLGFFAWPMLKPSFPQGAVTLYHGDVSIVSIIACIILAALAGLLAYFAAWPNGRQLAPLAAPAGLAYVAFRSGQMFDLIIVNNGLTQRMDLYSGLKWEGIFWLAIVAAGYLGVFAAMKIKNEKVALTEDESAHKPGFNKGLAIAIALVAAVVIAQFASGIFAQDVRMRDPRLGTVIGQVATSQAALAMIIAFGLAALAVKYFLDISYVITTLATCLLVYWAMTAYGKGDILEYMTQNWPSAFYPRALGSILPLHIVAFGSIGCIAGYWSAVWFAHAKHEHEEHTAA</sequence>
<dbReference type="EMBL" id="CP019791">
    <property type="protein sequence ID" value="AQT68116.1"/>
    <property type="molecule type" value="Genomic_DNA"/>
</dbReference>
<dbReference type="RefSeq" id="WP_146660849.1">
    <property type="nucleotide sequence ID" value="NZ_CP019791.1"/>
</dbReference>
<dbReference type="KEGG" id="alus:STSP2_01271"/>
<feature type="transmembrane region" description="Helical" evidence="1">
    <location>
        <begin position="249"/>
        <end position="270"/>
    </location>
</feature>
<keyword evidence="1" id="KW-1133">Transmembrane helix</keyword>
<evidence type="ECO:0000256" key="1">
    <source>
        <dbReference type="SAM" id="Phobius"/>
    </source>
</evidence>
<proteinExistence type="predicted"/>
<dbReference type="AlphaFoldDB" id="A0A1U9NKS7"/>
<keyword evidence="1" id="KW-0812">Transmembrane</keyword>
<feature type="transmembrane region" description="Helical" evidence="1">
    <location>
        <begin position="33"/>
        <end position="51"/>
    </location>
</feature>
<name>A0A1U9NKS7_9BACT</name>
<keyword evidence="3" id="KW-1185">Reference proteome</keyword>
<feature type="transmembrane region" description="Helical" evidence="1">
    <location>
        <begin position="219"/>
        <end position="242"/>
    </location>
</feature>
<feature type="transmembrane region" description="Helical" evidence="1">
    <location>
        <begin position="71"/>
        <end position="91"/>
    </location>
</feature>
<keyword evidence="1" id="KW-0472">Membrane</keyword>
<organism evidence="2 3">
    <name type="scientific">Anaerohalosphaera lusitana</name>
    <dbReference type="NCBI Taxonomy" id="1936003"/>
    <lineage>
        <taxon>Bacteria</taxon>
        <taxon>Pseudomonadati</taxon>
        <taxon>Planctomycetota</taxon>
        <taxon>Phycisphaerae</taxon>
        <taxon>Sedimentisphaerales</taxon>
        <taxon>Anaerohalosphaeraceae</taxon>
        <taxon>Anaerohalosphaera</taxon>
    </lineage>
</organism>
<feature type="transmembrane region" description="Helical" evidence="1">
    <location>
        <begin position="184"/>
        <end position="207"/>
    </location>
</feature>
<dbReference type="OrthoDB" id="10016151at2"/>
<gene>
    <name evidence="2" type="ORF">STSP2_01271</name>
</gene>
<dbReference type="Proteomes" id="UP000189674">
    <property type="component" value="Chromosome"/>
</dbReference>
<protein>
    <submittedName>
        <fullName evidence="2">Uncharacterized protein</fullName>
    </submittedName>
</protein>
<feature type="transmembrane region" description="Helical" evidence="1">
    <location>
        <begin position="103"/>
        <end position="124"/>
    </location>
</feature>
<feature type="transmembrane region" description="Helical" evidence="1">
    <location>
        <begin position="144"/>
        <end position="163"/>
    </location>
</feature>
<feature type="transmembrane region" description="Helical" evidence="1">
    <location>
        <begin position="6"/>
        <end position="26"/>
    </location>
</feature>
<accession>A0A1U9NKS7</accession>
<evidence type="ECO:0000313" key="3">
    <source>
        <dbReference type="Proteomes" id="UP000189674"/>
    </source>
</evidence>
<evidence type="ECO:0000313" key="2">
    <source>
        <dbReference type="EMBL" id="AQT68116.1"/>
    </source>
</evidence>
<feature type="transmembrane region" description="Helical" evidence="1">
    <location>
        <begin position="290"/>
        <end position="312"/>
    </location>
</feature>
<dbReference type="STRING" id="1936003.STSP2_01271"/>